<dbReference type="Gene3D" id="3.40.50.2300">
    <property type="match status" value="1"/>
</dbReference>
<dbReference type="InterPro" id="IPR024181">
    <property type="entry name" value="Chemotax_regulator_CheV"/>
</dbReference>
<feature type="modified residue" description="4-aspartylphosphate" evidence="3">
    <location>
        <position position="234"/>
    </location>
</feature>
<dbReference type="InterPro" id="IPR011006">
    <property type="entry name" value="CheY-like_superfamily"/>
</dbReference>
<dbReference type="Proteomes" id="UP000460257">
    <property type="component" value="Unassembled WGS sequence"/>
</dbReference>
<dbReference type="SUPFAM" id="SSF50341">
    <property type="entry name" value="CheW-like"/>
    <property type="match status" value="1"/>
</dbReference>
<dbReference type="SUPFAM" id="SSF52172">
    <property type="entry name" value="CheY-like"/>
    <property type="match status" value="1"/>
</dbReference>
<sequence>MDTNILLESGTNELEILEFKIADNYYGINVAKIIEILNYQHVTPVPNAHPFVEGIFMPRDTIISVINLRKCLGYPDDPDNEGLLFITNFNNLNTAFHVDQVLGIHRVSWEDINTPDSTISSDANGVATGVIKLDDHLVVILDFEKIVANINPSTALDVSQLGESPEDKIKKRGEAPIMIAEDSALLSKMIIECLKKAGYTNLNVNVNGKEAWDKLTEMKKKGTILDDVYCIVTDIEMPQMDGHRLCKLVKSDDEMKHIPVIIFSSLINDDIRRKGESVGADAQLTKPEIGQLVKAIDDLVDKYEVARKDKEF</sequence>
<dbReference type="SMART" id="SM00260">
    <property type="entry name" value="CheW"/>
    <property type="match status" value="1"/>
</dbReference>
<dbReference type="PANTHER" id="PTHR47233:SF3">
    <property type="entry name" value="CHEMOTAXIS PROTEIN CHEV"/>
    <property type="match status" value="1"/>
</dbReference>
<evidence type="ECO:0000259" key="4">
    <source>
        <dbReference type="PROSITE" id="PS50110"/>
    </source>
</evidence>
<dbReference type="PIRSF" id="PIRSF002867">
    <property type="entry name" value="CheV"/>
    <property type="match status" value="1"/>
</dbReference>
<evidence type="ECO:0000256" key="2">
    <source>
        <dbReference type="ARBA" id="ARBA00024867"/>
    </source>
</evidence>
<dbReference type="InterPro" id="IPR002545">
    <property type="entry name" value="CheW-lke_dom"/>
</dbReference>
<evidence type="ECO:0000259" key="5">
    <source>
        <dbReference type="PROSITE" id="PS50851"/>
    </source>
</evidence>
<dbReference type="SMART" id="SM00448">
    <property type="entry name" value="REC"/>
    <property type="match status" value="1"/>
</dbReference>
<feature type="domain" description="CheW-like" evidence="5">
    <location>
        <begin position="13"/>
        <end position="152"/>
    </location>
</feature>
<comment type="caution">
    <text evidence="6">The sequence shown here is derived from an EMBL/GenBank/DDBJ whole genome shotgun (WGS) entry which is preliminary data.</text>
</comment>
<dbReference type="PROSITE" id="PS50110">
    <property type="entry name" value="RESPONSE_REGULATORY"/>
    <property type="match status" value="1"/>
</dbReference>
<dbReference type="Gene3D" id="2.40.50.180">
    <property type="entry name" value="CheA-289, Domain 4"/>
    <property type="match status" value="1"/>
</dbReference>
<evidence type="ECO:0000256" key="3">
    <source>
        <dbReference type="PROSITE-ProRule" id="PRU00169"/>
    </source>
</evidence>
<organism evidence="6 7">
    <name type="scientific">Candidatus Weimeria bifida</name>
    <dbReference type="NCBI Taxonomy" id="2599074"/>
    <lineage>
        <taxon>Bacteria</taxon>
        <taxon>Bacillati</taxon>
        <taxon>Bacillota</taxon>
        <taxon>Clostridia</taxon>
        <taxon>Lachnospirales</taxon>
        <taxon>Lachnospiraceae</taxon>
        <taxon>Candidatus Weimeria</taxon>
    </lineage>
</organism>
<reference evidence="6" key="1">
    <citation type="journal article" date="2020" name="Appl. Environ. Microbiol.">
        <title>Medium-Chain Fatty Acid Synthesis by 'Candidatus Weimeria bifida' gen. nov., sp. nov., and 'Candidatus Pseudoramibacter fermentans' sp. nov.</title>
        <authorList>
            <person name="Scarborough M.J."/>
            <person name="Myers K.S."/>
            <person name="Donohue T.J."/>
            <person name="Noguera D.R."/>
        </authorList>
    </citation>
    <scope>NUCLEOTIDE SEQUENCE</scope>
    <source>
        <strain evidence="6">LCO1.1</strain>
    </source>
</reference>
<dbReference type="Pfam" id="PF01584">
    <property type="entry name" value="CheW"/>
    <property type="match status" value="1"/>
</dbReference>
<feature type="domain" description="Response regulatory" evidence="4">
    <location>
        <begin position="176"/>
        <end position="301"/>
    </location>
</feature>
<protein>
    <recommendedName>
        <fullName evidence="1">Stage 0 sporulation protein A homolog</fullName>
    </recommendedName>
</protein>
<dbReference type="PROSITE" id="PS50851">
    <property type="entry name" value="CHEW"/>
    <property type="match status" value="1"/>
</dbReference>
<evidence type="ECO:0000256" key="1">
    <source>
        <dbReference type="ARBA" id="ARBA00018672"/>
    </source>
</evidence>
<dbReference type="AlphaFoldDB" id="A0A6N7IYX3"/>
<dbReference type="Gene3D" id="2.30.30.40">
    <property type="entry name" value="SH3 Domains"/>
    <property type="match status" value="1"/>
</dbReference>
<dbReference type="InterPro" id="IPR001789">
    <property type="entry name" value="Sig_transdc_resp-reg_receiver"/>
</dbReference>
<dbReference type="GO" id="GO:0000160">
    <property type="term" value="P:phosphorelay signal transduction system"/>
    <property type="evidence" value="ECO:0007669"/>
    <property type="project" value="InterPro"/>
</dbReference>
<proteinExistence type="predicted"/>
<dbReference type="PANTHER" id="PTHR47233">
    <property type="entry name" value="CHEMOTAXIS PROTEIN CHEV"/>
    <property type="match status" value="1"/>
</dbReference>
<dbReference type="EMBL" id="VOGC01000002">
    <property type="protein sequence ID" value="MQN00547.1"/>
    <property type="molecule type" value="Genomic_DNA"/>
</dbReference>
<dbReference type="Pfam" id="PF00072">
    <property type="entry name" value="Response_reg"/>
    <property type="match status" value="1"/>
</dbReference>
<comment type="function">
    <text evidence="2">May play the central regulatory role in sporulation. It may be an element of the effector pathway responsible for the activation of sporulation genes in response to nutritional stress. Spo0A may act in concert with spo0H (a sigma factor) to control the expression of some genes that are critical to the sporulation process.</text>
</comment>
<evidence type="ECO:0000313" key="7">
    <source>
        <dbReference type="Proteomes" id="UP000460257"/>
    </source>
</evidence>
<evidence type="ECO:0000313" key="6">
    <source>
        <dbReference type="EMBL" id="MQN00547.1"/>
    </source>
</evidence>
<dbReference type="InterPro" id="IPR036061">
    <property type="entry name" value="CheW-like_dom_sf"/>
</dbReference>
<keyword evidence="7" id="KW-1185">Reference proteome</keyword>
<accession>A0A6N7IYX3</accession>
<name>A0A6N7IYX3_9FIRM</name>
<keyword evidence="3" id="KW-0597">Phosphoprotein</keyword>
<gene>
    <name evidence="6" type="ORF">FRC54_00895</name>
</gene>
<dbReference type="GO" id="GO:0006935">
    <property type="term" value="P:chemotaxis"/>
    <property type="evidence" value="ECO:0007669"/>
    <property type="project" value="InterPro"/>
</dbReference>